<reference evidence="4" key="1">
    <citation type="journal article" date="2013" name="Proc. Natl. Acad. Sci. U.S.A.">
        <title>Improving the coverage of the cyanobacterial phylum using diversity-driven genome sequencing.</title>
        <authorList>
            <person name="Shih P.M."/>
            <person name="Wu D."/>
            <person name="Latifi A."/>
            <person name="Axen S.D."/>
            <person name="Fewer D.P."/>
            <person name="Talla E."/>
            <person name="Calteau A."/>
            <person name="Cai F."/>
            <person name="Tandeau de Marsac N."/>
            <person name="Rippka R."/>
            <person name="Herdman M."/>
            <person name="Sivonen K."/>
            <person name="Coursin T."/>
            <person name="Laurent T."/>
            <person name="Goodwin L."/>
            <person name="Nolan M."/>
            <person name="Davenport K.W."/>
            <person name="Han C.S."/>
            <person name="Rubin E.M."/>
            <person name="Eisen J.A."/>
            <person name="Woyke T."/>
            <person name="Gugger M."/>
            <person name="Kerfeld C.A."/>
        </authorList>
    </citation>
    <scope>NUCLEOTIDE SEQUENCE [LARGE SCALE GENOMIC DNA]</scope>
    <source>
        <strain evidence="4">ATCC 29140 / PCC 7202</strain>
    </source>
</reference>
<dbReference type="eggNOG" id="COG1512">
    <property type="taxonomic scope" value="Bacteria"/>
</dbReference>
<name>K9YL24_CYASC</name>
<dbReference type="HOGENOM" id="CLU_065264_1_0_3"/>
<dbReference type="AlphaFoldDB" id="K9YL24"/>
<keyword evidence="4" id="KW-1185">Reference proteome</keyword>
<sequence length="230" mass="25275">MAKLYRIITSLWLTLTIVFSLGISNANATGVYDMPMVSAGEAVWVVDEADTLSRATEAKLDGMFDQLAHSTGTEVRVITLRRLDYGATIDSFTDDVFQKWYPTPEEQENQVLLTLDTLTNRSGLRIGASLQNLLTPDIAESVVKETVGYALKNQQYNQAIVDAGDRMIAVLSGQEDPGPPEIQELNIEGTFSTAEETDDGIATIWVVLLVILATVIPMVTYFWYVGFPGS</sequence>
<dbReference type="EMBL" id="CP003940">
    <property type="protein sequence ID" value="AFZ47157.1"/>
    <property type="molecule type" value="Genomic_DNA"/>
</dbReference>
<keyword evidence="1" id="KW-0812">Transmembrane</keyword>
<evidence type="ECO:0000259" key="2">
    <source>
        <dbReference type="Pfam" id="PF04536"/>
    </source>
</evidence>
<evidence type="ECO:0000313" key="4">
    <source>
        <dbReference type="Proteomes" id="UP000010483"/>
    </source>
</evidence>
<dbReference type="KEGG" id="csn:Cyast_1191"/>
<organism evidence="3 4">
    <name type="scientific">Cyanobacterium stanieri (strain ATCC 29140 / PCC 7202)</name>
    <dbReference type="NCBI Taxonomy" id="292563"/>
    <lineage>
        <taxon>Bacteria</taxon>
        <taxon>Bacillati</taxon>
        <taxon>Cyanobacteriota</taxon>
        <taxon>Cyanophyceae</taxon>
        <taxon>Oscillatoriophycideae</taxon>
        <taxon>Chroococcales</taxon>
        <taxon>Geminocystaceae</taxon>
        <taxon>Cyanobacterium</taxon>
    </lineage>
</organism>
<keyword evidence="1" id="KW-1133">Transmembrane helix</keyword>
<evidence type="ECO:0000313" key="3">
    <source>
        <dbReference type="EMBL" id="AFZ47157.1"/>
    </source>
</evidence>
<keyword evidence="1" id="KW-0472">Membrane</keyword>
<gene>
    <name evidence="3" type="ordered locus">Cyast_1191</name>
</gene>
<evidence type="ECO:0000256" key="1">
    <source>
        <dbReference type="SAM" id="Phobius"/>
    </source>
</evidence>
<dbReference type="BioCyc" id="CSTA292563:G1353-1198-MONOMER"/>
<accession>K9YL24</accession>
<dbReference type="Gene3D" id="3.10.310.50">
    <property type="match status" value="1"/>
</dbReference>
<feature type="domain" description="TPM" evidence="2">
    <location>
        <begin position="45"/>
        <end position="169"/>
    </location>
</feature>
<dbReference type="Pfam" id="PF04536">
    <property type="entry name" value="TPM_phosphatase"/>
    <property type="match status" value="1"/>
</dbReference>
<dbReference type="PANTHER" id="PTHR30373:SF2">
    <property type="entry name" value="UPF0603 PROTEIN YGCG"/>
    <property type="match status" value="1"/>
</dbReference>
<feature type="transmembrane region" description="Helical" evidence="1">
    <location>
        <begin position="202"/>
        <end position="224"/>
    </location>
</feature>
<dbReference type="PANTHER" id="PTHR30373">
    <property type="entry name" value="UPF0603 PROTEIN YGCG"/>
    <property type="match status" value="1"/>
</dbReference>
<dbReference type="InterPro" id="IPR007621">
    <property type="entry name" value="TPM_dom"/>
</dbReference>
<dbReference type="NCBIfam" id="NF047379">
    <property type="entry name" value="photo_II_Psb32"/>
    <property type="match status" value="1"/>
</dbReference>
<dbReference type="STRING" id="292563.Cyast_1191"/>
<proteinExistence type="predicted"/>
<protein>
    <recommendedName>
        <fullName evidence="2">TPM domain-containing protein</fullName>
    </recommendedName>
</protein>
<dbReference type="Proteomes" id="UP000010483">
    <property type="component" value="Chromosome"/>
</dbReference>